<sequence length="411" mass="44896">MLKSTETQLTITQQPANEFATAFAPPPPTERPAAVAIELPRHNKAELLAPFRYFPTRAIVEEIEALCSVDFRLSELRMVLDTRRRRSTPGADGLTFQTLRNIDAAQIPSLMQEFNHVWRTGCVPASWREAVVVPLLKSGKPAGCIGSYRPVSLTSVAGKTLEAMALRRLEWIATALDTFAPEQSGFRRLGSTADSLSATLEESLSRHEAGYLILLDVQSAFDGLPHATIIGSLRELGVTGRLLQYISCFLTNRTLRVRVGGALSDPRGVFSGVPQGSVLSYFLFNLALSRLPDFIPRTTSLAVRLAIYADDIAIFACGPTEVGYLVRASIQTAVDAVDKYLASIGLQLSTAKTEVLMVHPRAACARFEVTLWTASIPVHDASDITTTVGDAQDHVFIYGRRALITRPDQPD</sequence>
<gene>
    <name evidence="1" type="ORF">HPB49_020317</name>
</gene>
<name>A0ACB8E2D3_DERSI</name>
<protein>
    <submittedName>
        <fullName evidence="1">Uncharacterized protein</fullName>
    </submittedName>
</protein>
<organism evidence="1 2">
    <name type="scientific">Dermacentor silvarum</name>
    <name type="common">Tick</name>
    <dbReference type="NCBI Taxonomy" id="543639"/>
    <lineage>
        <taxon>Eukaryota</taxon>
        <taxon>Metazoa</taxon>
        <taxon>Ecdysozoa</taxon>
        <taxon>Arthropoda</taxon>
        <taxon>Chelicerata</taxon>
        <taxon>Arachnida</taxon>
        <taxon>Acari</taxon>
        <taxon>Parasitiformes</taxon>
        <taxon>Ixodida</taxon>
        <taxon>Ixodoidea</taxon>
        <taxon>Ixodidae</taxon>
        <taxon>Rhipicephalinae</taxon>
        <taxon>Dermacentor</taxon>
    </lineage>
</organism>
<evidence type="ECO:0000313" key="2">
    <source>
        <dbReference type="Proteomes" id="UP000821865"/>
    </source>
</evidence>
<dbReference type="EMBL" id="CM023470">
    <property type="protein sequence ID" value="KAH7980927.1"/>
    <property type="molecule type" value="Genomic_DNA"/>
</dbReference>
<reference evidence="1" key="1">
    <citation type="submission" date="2020-05" db="EMBL/GenBank/DDBJ databases">
        <title>Large-scale comparative analyses of tick genomes elucidate their genetic diversity and vector capacities.</title>
        <authorList>
            <person name="Jia N."/>
            <person name="Wang J."/>
            <person name="Shi W."/>
            <person name="Du L."/>
            <person name="Sun Y."/>
            <person name="Zhan W."/>
            <person name="Jiang J."/>
            <person name="Wang Q."/>
            <person name="Zhang B."/>
            <person name="Ji P."/>
            <person name="Sakyi L.B."/>
            <person name="Cui X."/>
            <person name="Yuan T."/>
            <person name="Jiang B."/>
            <person name="Yang W."/>
            <person name="Lam T.T.-Y."/>
            <person name="Chang Q."/>
            <person name="Ding S."/>
            <person name="Wang X."/>
            <person name="Zhu J."/>
            <person name="Ruan X."/>
            <person name="Zhao L."/>
            <person name="Wei J."/>
            <person name="Que T."/>
            <person name="Du C."/>
            <person name="Cheng J."/>
            <person name="Dai P."/>
            <person name="Han X."/>
            <person name="Huang E."/>
            <person name="Gao Y."/>
            <person name="Liu J."/>
            <person name="Shao H."/>
            <person name="Ye R."/>
            <person name="Li L."/>
            <person name="Wei W."/>
            <person name="Wang X."/>
            <person name="Wang C."/>
            <person name="Yang T."/>
            <person name="Huo Q."/>
            <person name="Li W."/>
            <person name="Guo W."/>
            <person name="Chen H."/>
            <person name="Zhou L."/>
            <person name="Ni X."/>
            <person name="Tian J."/>
            <person name="Zhou Y."/>
            <person name="Sheng Y."/>
            <person name="Liu T."/>
            <person name="Pan Y."/>
            <person name="Xia L."/>
            <person name="Li J."/>
            <person name="Zhao F."/>
            <person name="Cao W."/>
        </authorList>
    </citation>
    <scope>NUCLEOTIDE SEQUENCE</scope>
    <source>
        <strain evidence="1">Dsil-2018</strain>
    </source>
</reference>
<accession>A0ACB8E2D3</accession>
<comment type="caution">
    <text evidence="1">The sequence shown here is derived from an EMBL/GenBank/DDBJ whole genome shotgun (WGS) entry which is preliminary data.</text>
</comment>
<evidence type="ECO:0000313" key="1">
    <source>
        <dbReference type="EMBL" id="KAH7980927.1"/>
    </source>
</evidence>
<proteinExistence type="predicted"/>
<dbReference type="Proteomes" id="UP000821865">
    <property type="component" value="Chromosome 1"/>
</dbReference>
<keyword evidence="2" id="KW-1185">Reference proteome</keyword>